<dbReference type="STRING" id="49186.SAMN05421647_1071"/>
<dbReference type="InterPro" id="IPR002081">
    <property type="entry name" value="Cryptochrome/DNA_photolyase_1"/>
</dbReference>
<dbReference type="PANTHER" id="PTHR11455">
    <property type="entry name" value="CRYPTOCHROME"/>
    <property type="match status" value="1"/>
</dbReference>
<organism evidence="2 3">
    <name type="scientific">Marinobacterium stanieri</name>
    <dbReference type="NCBI Taxonomy" id="49186"/>
    <lineage>
        <taxon>Bacteria</taxon>
        <taxon>Pseudomonadati</taxon>
        <taxon>Pseudomonadota</taxon>
        <taxon>Gammaproteobacteria</taxon>
        <taxon>Oceanospirillales</taxon>
        <taxon>Oceanospirillaceae</taxon>
        <taxon>Marinobacterium</taxon>
    </lineage>
</organism>
<name>A0A1N6UFJ8_9GAMM</name>
<dbReference type="Pfam" id="PF00875">
    <property type="entry name" value="DNA_photolyase"/>
    <property type="match status" value="1"/>
</dbReference>
<dbReference type="Proteomes" id="UP000186895">
    <property type="component" value="Unassembled WGS sequence"/>
</dbReference>
<evidence type="ECO:0000313" key="3">
    <source>
        <dbReference type="Proteomes" id="UP000186895"/>
    </source>
</evidence>
<feature type="non-terminal residue" evidence="2">
    <location>
        <position position="122"/>
    </location>
</feature>
<proteinExistence type="predicted"/>
<dbReference type="SUPFAM" id="SSF52425">
    <property type="entry name" value="Cryptochrome/photolyase, N-terminal domain"/>
    <property type="match status" value="1"/>
</dbReference>
<dbReference type="PROSITE" id="PS51645">
    <property type="entry name" value="PHR_CRY_ALPHA_BETA"/>
    <property type="match status" value="1"/>
</dbReference>
<protein>
    <submittedName>
        <fullName evidence="2">Deoxyribodipyrimidine photo-lyase</fullName>
    </submittedName>
</protein>
<dbReference type="PANTHER" id="PTHR11455:SF9">
    <property type="entry name" value="CRYPTOCHROME CIRCADIAN CLOCK 5 ISOFORM X1"/>
    <property type="match status" value="1"/>
</dbReference>
<dbReference type="GO" id="GO:0003904">
    <property type="term" value="F:deoxyribodipyrimidine photo-lyase activity"/>
    <property type="evidence" value="ECO:0007669"/>
    <property type="project" value="TreeGrafter"/>
</dbReference>
<dbReference type="InterPro" id="IPR014729">
    <property type="entry name" value="Rossmann-like_a/b/a_fold"/>
</dbReference>
<dbReference type="InterPro" id="IPR006050">
    <property type="entry name" value="DNA_photolyase_N"/>
</dbReference>
<sequence length="122" mass="13660">MTTGLFWFTQDIRLDDNPALQQAAIQCGQLLLVYVHDSRLERAGNFNAARMGRARRDFLFEGLADLRQQLDACGQQLLVFTGDPVEVLSELVWIILCVFRVNWDPPSTAIEGLHAAARLSDG</sequence>
<dbReference type="GO" id="GO:0071949">
    <property type="term" value="F:FAD binding"/>
    <property type="evidence" value="ECO:0007669"/>
    <property type="project" value="TreeGrafter"/>
</dbReference>
<dbReference type="Gene3D" id="3.40.50.620">
    <property type="entry name" value="HUPs"/>
    <property type="match status" value="1"/>
</dbReference>
<evidence type="ECO:0000313" key="2">
    <source>
        <dbReference type="EMBL" id="SIQ64342.1"/>
    </source>
</evidence>
<dbReference type="InterPro" id="IPR036155">
    <property type="entry name" value="Crypto/Photolyase_N_sf"/>
</dbReference>
<dbReference type="GO" id="GO:0003677">
    <property type="term" value="F:DNA binding"/>
    <property type="evidence" value="ECO:0007669"/>
    <property type="project" value="TreeGrafter"/>
</dbReference>
<feature type="domain" description="Photolyase/cryptochrome alpha/beta" evidence="1">
    <location>
        <begin position="2"/>
        <end position="122"/>
    </location>
</feature>
<dbReference type="RefSeq" id="WP_244894376.1">
    <property type="nucleotide sequence ID" value="NZ_FTMN01000007.1"/>
</dbReference>
<dbReference type="AlphaFoldDB" id="A0A1N6UFJ8"/>
<reference evidence="2 3" key="1">
    <citation type="submission" date="2017-01" db="EMBL/GenBank/DDBJ databases">
        <authorList>
            <person name="Mah S.A."/>
            <person name="Swanson W.J."/>
            <person name="Moy G.W."/>
            <person name="Vacquier V.D."/>
        </authorList>
    </citation>
    <scope>NUCLEOTIDE SEQUENCE [LARGE SCALE GENOMIC DNA]</scope>
    <source>
        <strain evidence="2 3">DSM 7027</strain>
    </source>
</reference>
<accession>A0A1N6UFJ8</accession>
<keyword evidence="2" id="KW-0456">Lyase</keyword>
<evidence type="ECO:0000259" key="1">
    <source>
        <dbReference type="PROSITE" id="PS51645"/>
    </source>
</evidence>
<dbReference type="EMBL" id="FTMN01000007">
    <property type="protein sequence ID" value="SIQ64342.1"/>
    <property type="molecule type" value="Genomic_DNA"/>
</dbReference>
<gene>
    <name evidence="2" type="ORF">SAMN05421647_1071</name>
</gene>
<keyword evidence="3" id="KW-1185">Reference proteome</keyword>